<organism evidence="4 5">
    <name type="scientific">Flagellimonas meridianipacifica</name>
    <dbReference type="NCBI Taxonomy" id="1080225"/>
    <lineage>
        <taxon>Bacteria</taxon>
        <taxon>Pseudomonadati</taxon>
        <taxon>Bacteroidota</taxon>
        <taxon>Flavobacteriia</taxon>
        <taxon>Flavobacteriales</taxon>
        <taxon>Flavobacteriaceae</taxon>
        <taxon>Flagellimonas</taxon>
    </lineage>
</organism>
<dbReference type="OrthoDB" id="5585143at2"/>
<protein>
    <submittedName>
        <fullName evidence="4">Putative autotransporter adhesin-like protein</fullName>
    </submittedName>
</protein>
<evidence type="ECO:0000313" key="5">
    <source>
        <dbReference type="Proteomes" id="UP000237640"/>
    </source>
</evidence>
<name>A0A2T0MD85_9FLAO</name>
<dbReference type="Pfam" id="PF10988">
    <property type="entry name" value="DUF2807"/>
    <property type="match status" value="1"/>
</dbReference>
<comment type="caution">
    <text evidence="4">The sequence shown here is derived from an EMBL/GenBank/DDBJ whole genome shotgun (WGS) entry which is preliminary data.</text>
</comment>
<feature type="compositionally biased region" description="Polar residues" evidence="1">
    <location>
        <begin position="230"/>
        <end position="240"/>
    </location>
</feature>
<accession>A0A2T0MD85</accession>
<reference evidence="4 5" key="1">
    <citation type="submission" date="2018-03" db="EMBL/GenBank/DDBJ databases">
        <title>Genomic Encyclopedia of Archaeal and Bacterial Type Strains, Phase II (KMG-II): from individual species to whole genera.</title>
        <authorList>
            <person name="Goeker M."/>
        </authorList>
    </citation>
    <scope>NUCLEOTIDE SEQUENCE [LARGE SCALE GENOMIC DNA]</scope>
    <source>
        <strain evidence="4 5">DSM 25027</strain>
    </source>
</reference>
<sequence length="240" mass="25116">MKKLITLCLALSFVGITNAQWKRIKGNGNVVTIERSVGDYDAIALAGWFDLELIAGNEGEITLKGESNLLDYIKTEVKDGKLVIKAQKGVNLKPSSWKSGILVVVPVESVDAVSLSGSGDIIGRTTLKSDTFETRISGSGDIVLDVEANSVEASMSGSGDMKLNGKASDLEVQVSGSGDINAYGLEADYVKVQVSGSADVEVTANESISARVSGSGDISYKGNPKKIDTKSSGSGDINSY</sequence>
<dbReference type="EMBL" id="PVYX01000002">
    <property type="protein sequence ID" value="PRX55457.1"/>
    <property type="molecule type" value="Genomic_DNA"/>
</dbReference>
<dbReference type="InterPro" id="IPR021255">
    <property type="entry name" value="DUF2807"/>
</dbReference>
<evidence type="ECO:0000259" key="3">
    <source>
        <dbReference type="Pfam" id="PF10988"/>
    </source>
</evidence>
<evidence type="ECO:0000256" key="1">
    <source>
        <dbReference type="SAM" id="MobiDB-lite"/>
    </source>
</evidence>
<feature type="signal peptide" evidence="2">
    <location>
        <begin position="1"/>
        <end position="19"/>
    </location>
</feature>
<gene>
    <name evidence="4" type="ORF">CLV81_3870</name>
</gene>
<evidence type="ECO:0000256" key="2">
    <source>
        <dbReference type="SAM" id="SignalP"/>
    </source>
</evidence>
<evidence type="ECO:0000313" key="4">
    <source>
        <dbReference type="EMBL" id="PRX55457.1"/>
    </source>
</evidence>
<proteinExistence type="predicted"/>
<feature type="domain" description="Putative auto-transporter adhesin head GIN" evidence="3">
    <location>
        <begin position="39"/>
        <end position="224"/>
    </location>
</feature>
<dbReference type="Gene3D" id="2.160.20.120">
    <property type="match status" value="1"/>
</dbReference>
<dbReference type="Proteomes" id="UP000237640">
    <property type="component" value="Unassembled WGS sequence"/>
</dbReference>
<keyword evidence="5" id="KW-1185">Reference proteome</keyword>
<keyword evidence="2" id="KW-0732">Signal</keyword>
<feature type="region of interest" description="Disordered" evidence="1">
    <location>
        <begin position="213"/>
        <end position="240"/>
    </location>
</feature>
<feature type="chain" id="PRO_5015628263" evidence="2">
    <location>
        <begin position="20"/>
        <end position="240"/>
    </location>
</feature>
<dbReference type="AlphaFoldDB" id="A0A2T0MD85"/>
<dbReference type="PANTHER" id="PTHR39200">
    <property type="entry name" value="HYPOTHETICAL EXPORTED PROTEIN"/>
    <property type="match status" value="1"/>
</dbReference>
<dbReference type="PANTHER" id="PTHR39200:SF1">
    <property type="entry name" value="AUTO-TRANSPORTER ADHESIN HEAD GIN DOMAIN-CONTAINING PROTEIN-RELATED"/>
    <property type="match status" value="1"/>
</dbReference>
<dbReference type="RefSeq" id="WP_106147328.1">
    <property type="nucleotide sequence ID" value="NZ_PVYX01000002.1"/>
</dbReference>